<comment type="caution">
    <text evidence="2">The sequence shown here is derived from an EMBL/GenBank/DDBJ whole genome shotgun (WGS) entry which is preliminary data.</text>
</comment>
<evidence type="ECO:0000313" key="3">
    <source>
        <dbReference type="Proteomes" id="UP000590511"/>
    </source>
</evidence>
<dbReference type="Proteomes" id="UP000590511">
    <property type="component" value="Unassembled WGS sequence"/>
</dbReference>
<organism evidence="2 3">
    <name type="scientific">Actinoplanes lobatus</name>
    <dbReference type="NCBI Taxonomy" id="113568"/>
    <lineage>
        <taxon>Bacteria</taxon>
        <taxon>Bacillati</taxon>
        <taxon>Actinomycetota</taxon>
        <taxon>Actinomycetes</taxon>
        <taxon>Micromonosporales</taxon>
        <taxon>Micromonosporaceae</taxon>
        <taxon>Actinoplanes</taxon>
    </lineage>
</organism>
<gene>
    <name evidence="1" type="ORF">Alo02nite_80660</name>
    <name evidence="2" type="ORF">BJ964_001920</name>
</gene>
<evidence type="ECO:0000313" key="4">
    <source>
        <dbReference type="Proteomes" id="UP000631312"/>
    </source>
</evidence>
<evidence type="ECO:0000313" key="1">
    <source>
        <dbReference type="EMBL" id="GIE45168.1"/>
    </source>
</evidence>
<sequence>MAAPAAAPPPAKPRVLLVPPYVASRHGQDAIDLAAAAGIPLDPWQADIVRDMLGTDAAGRWAAFEVAVWISRQNGKGAIIEARELAGLFLLSEKLILHSAHEYKTAMEAFRRIVACLGKLGRKISETLYEVDGPPDDQGNPTVIRVKVNNTNGEEGLERLDTGQRLRFIARSKGSGRGFSGDLIILDEAFALTPEMIEALMPTMSARENPQILYASSPPLSYESGTVMFGLRERGEPEPDPDTPDAPLPAPGAELLYVDFGLAGDLDHLAHADGCPVDCTRPEVDLDDETNWRAANPAYGYRISTRFTQRERRAMTDVGFARERLGIWPAKIAKKDPPPIEPRIWVAMCDPTSRRKPGSAVALGLDVTPMRDRAAILLYGVRDDGLGHLQVISYAAGVDWVVARLVELKAQLDPVAIGLDAAGAAGALLDRLKEVGIITAAERERQRLADGFAHRAEVPHTRGDIYVPTAREVGQWCGQLVDDARALRLRHRNDPPLNDAVNGAKFRPLGDAVAWGRKLATSDISPLVAGTNARGAYYAVIDQLATDYDPEVYLV</sequence>
<proteinExistence type="predicted"/>
<keyword evidence="4" id="KW-1185">Reference proteome</keyword>
<dbReference type="EMBL" id="BOMP01000156">
    <property type="protein sequence ID" value="GIE45168.1"/>
    <property type="molecule type" value="Genomic_DNA"/>
</dbReference>
<dbReference type="AlphaFoldDB" id="A0A7W7HC18"/>
<protein>
    <recommendedName>
        <fullName evidence="5">Terminase</fullName>
    </recommendedName>
</protein>
<name>A0A7W7HC18_9ACTN</name>
<accession>A0A7W7HC18</accession>
<dbReference type="InterPro" id="IPR027417">
    <property type="entry name" value="P-loop_NTPase"/>
</dbReference>
<dbReference type="Gene3D" id="3.40.50.300">
    <property type="entry name" value="P-loop containing nucleotide triphosphate hydrolases"/>
    <property type="match status" value="1"/>
</dbReference>
<dbReference type="EMBL" id="JACHNC010000001">
    <property type="protein sequence ID" value="MBB4747759.1"/>
    <property type="molecule type" value="Genomic_DNA"/>
</dbReference>
<reference evidence="2 3" key="1">
    <citation type="submission" date="2020-08" db="EMBL/GenBank/DDBJ databases">
        <title>Sequencing the genomes of 1000 actinobacteria strains.</title>
        <authorList>
            <person name="Klenk H.-P."/>
        </authorList>
    </citation>
    <scope>NUCLEOTIDE SEQUENCE [LARGE SCALE GENOMIC DNA]</scope>
    <source>
        <strain evidence="2 3">DSM 43150</strain>
    </source>
</reference>
<evidence type="ECO:0000313" key="2">
    <source>
        <dbReference type="EMBL" id="MBB4747759.1"/>
    </source>
</evidence>
<evidence type="ECO:0008006" key="5">
    <source>
        <dbReference type="Google" id="ProtNLM"/>
    </source>
</evidence>
<reference evidence="1 4" key="2">
    <citation type="submission" date="2021-01" db="EMBL/GenBank/DDBJ databases">
        <title>Whole genome shotgun sequence of Actinoplanes lobatus NBRC 12513.</title>
        <authorList>
            <person name="Komaki H."/>
            <person name="Tamura T."/>
        </authorList>
    </citation>
    <scope>NUCLEOTIDE SEQUENCE [LARGE SCALE GENOMIC DNA]</scope>
    <source>
        <strain evidence="1 4">NBRC 12513</strain>
    </source>
</reference>
<dbReference type="Proteomes" id="UP000631312">
    <property type="component" value="Unassembled WGS sequence"/>
</dbReference>